<accession>A6KJS4</accession>
<sequence>MFSTVTKERVLYYLKQVYKNIPPFSVTVIPPTLPTAPHPWRSPYFPEHRKIRRCLSPPWEVLCNLHIFSRVL</sequence>
<dbReference type="AlphaFoldDB" id="A6KJS4"/>
<reference evidence="2" key="1">
    <citation type="submission" date="2005-09" db="EMBL/GenBank/DDBJ databases">
        <authorList>
            <person name="Mural R.J."/>
            <person name="Li P.W."/>
            <person name="Adams M.D."/>
            <person name="Amanatides P.G."/>
            <person name="Baden-Tillson H."/>
            <person name="Barnstead M."/>
            <person name="Chin S.H."/>
            <person name="Dew I."/>
            <person name="Evans C.A."/>
            <person name="Ferriera S."/>
            <person name="Flanigan M."/>
            <person name="Fosler C."/>
            <person name="Glodek A."/>
            <person name="Gu Z."/>
            <person name="Holt R.A."/>
            <person name="Jennings D."/>
            <person name="Kraft C.L."/>
            <person name="Lu F."/>
            <person name="Nguyen T."/>
            <person name="Nusskern D.R."/>
            <person name="Pfannkoch C.M."/>
            <person name="Sitter C."/>
            <person name="Sutton G.G."/>
            <person name="Venter J.C."/>
            <person name="Wang Z."/>
            <person name="Woodage T."/>
            <person name="Zheng X.H."/>
            <person name="Zhong F."/>
        </authorList>
    </citation>
    <scope>NUCLEOTIDE SEQUENCE [LARGE SCALE GENOMIC DNA]</scope>
    <source>
        <strain>BN</strain>
        <strain evidence="2">Sprague-Dawley</strain>
    </source>
</reference>
<evidence type="ECO:0000313" key="2">
    <source>
        <dbReference type="Proteomes" id="UP000234681"/>
    </source>
</evidence>
<protein>
    <submittedName>
        <fullName evidence="1">RCG23637, isoform CRA_a</fullName>
    </submittedName>
</protein>
<evidence type="ECO:0000313" key="1">
    <source>
        <dbReference type="EMBL" id="EDL82984.1"/>
    </source>
</evidence>
<gene>
    <name evidence="1" type="ORF">rCG_23637</name>
</gene>
<proteinExistence type="predicted"/>
<organism evidence="1 2">
    <name type="scientific">Rattus norvegicus</name>
    <name type="common">Rat</name>
    <dbReference type="NCBI Taxonomy" id="10116"/>
    <lineage>
        <taxon>Eukaryota</taxon>
        <taxon>Metazoa</taxon>
        <taxon>Chordata</taxon>
        <taxon>Craniata</taxon>
        <taxon>Vertebrata</taxon>
        <taxon>Euteleostomi</taxon>
        <taxon>Mammalia</taxon>
        <taxon>Eutheria</taxon>
        <taxon>Euarchontoglires</taxon>
        <taxon>Glires</taxon>
        <taxon>Rodentia</taxon>
        <taxon>Myomorpha</taxon>
        <taxon>Muroidea</taxon>
        <taxon>Muridae</taxon>
        <taxon>Murinae</taxon>
        <taxon>Rattus</taxon>
    </lineage>
</organism>
<name>A6KJS4_RAT</name>
<dbReference type="EMBL" id="CH474058">
    <property type="protein sequence ID" value="EDL82984.1"/>
    <property type="molecule type" value="Genomic_DNA"/>
</dbReference>
<dbReference type="Proteomes" id="UP000234681">
    <property type="component" value="Chromosome 2"/>
</dbReference>